<gene>
    <name evidence="2" type="ORF">H8K26_16645</name>
</gene>
<reference evidence="2 3" key="1">
    <citation type="submission" date="2020-08" db="EMBL/GenBank/DDBJ databases">
        <title>Novel species isolated from subtropical streams in China.</title>
        <authorList>
            <person name="Lu H."/>
        </authorList>
    </citation>
    <scope>NUCLEOTIDE SEQUENCE [LARGE SCALE GENOMIC DNA]</scope>
    <source>
        <strain evidence="2 3">CCTCC AB 2015119</strain>
    </source>
</reference>
<dbReference type="RefSeq" id="WP_190481024.1">
    <property type="nucleotide sequence ID" value="NZ_JACOFT010000007.1"/>
</dbReference>
<name>A0ABR6XJV3_9BURK</name>
<accession>A0ABR6XJV3</accession>
<dbReference type="EMBL" id="JACOFT010000007">
    <property type="protein sequence ID" value="MBC3813072.1"/>
    <property type="molecule type" value="Genomic_DNA"/>
</dbReference>
<feature type="region of interest" description="Disordered" evidence="1">
    <location>
        <begin position="196"/>
        <end position="218"/>
    </location>
</feature>
<feature type="compositionally biased region" description="Basic and acidic residues" evidence="1">
    <location>
        <begin position="137"/>
        <end position="147"/>
    </location>
</feature>
<proteinExistence type="predicted"/>
<evidence type="ECO:0000256" key="1">
    <source>
        <dbReference type="SAM" id="MobiDB-lite"/>
    </source>
</evidence>
<keyword evidence="3" id="KW-1185">Reference proteome</keyword>
<protein>
    <submittedName>
        <fullName evidence="2">Uncharacterized protein</fullName>
    </submittedName>
</protein>
<evidence type="ECO:0000313" key="3">
    <source>
        <dbReference type="Proteomes" id="UP000637632"/>
    </source>
</evidence>
<feature type="region of interest" description="Disordered" evidence="1">
    <location>
        <begin position="136"/>
        <end position="161"/>
    </location>
</feature>
<organism evidence="2 3">
    <name type="scientific">Undibacterium aquatile</name>
    <dbReference type="NCBI Taxonomy" id="1537398"/>
    <lineage>
        <taxon>Bacteria</taxon>
        <taxon>Pseudomonadati</taxon>
        <taxon>Pseudomonadota</taxon>
        <taxon>Betaproteobacteria</taxon>
        <taxon>Burkholderiales</taxon>
        <taxon>Oxalobacteraceae</taxon>
        <taxon>Undibacterium</taxon>
    </lineage>
</organism>
<dbReference type="Proteomes" id="UP000637632">
    <property type="component" value="Unassembled WGS sequence"/>
</dbReference>
<sequence length="218" mass="23932">MSSLPTFDCPVCRNPLSWDVVFAHQGVRDTMLALVNVHAEGRKLLRPMLAYIGLFAPAKTAMRYERVASLANELVALIAPATIQRSGRIWPAPADYWRQGFEEVVQRAHSNTGLRLPLNSHGYLLEVITGYASKTEAQAETRTEQQRAGHAGTGNHRPQTTTVGVPAAIQAIAEQPRTAMPASTRQHLDQFLKRKPQHECISTPEPGTTETTASNTSI</sequence>
<evidence type="ECO:0000313" key="2">
    <source>
        <dbReference type="EMBL" id="MBC3813072.1"/>
    </source>
</evidence>
<feature type="compositionally biased region" description="Polar residues" evidence="1">
    <location>
        <begin position="205"/>
        <end position="218"/>
    </location>
</feature>
<comment type="caution">
    <text evidence="2">The sequence shown here is derived from an EMBL/GenBank/DDBJ whole genome shotgun (WGS) entry which is preliminary data.</text>
</comment>